<dbReference type="GO" id="GO:0009055">
    <property type="term" value="F:electron transfer activity"/>
    <property type="evidence" value="ECO:0007669"/>
    <property type="project" value="InterPro"/>
</dbReference>
<evidence type="ECO:0000256" key="3">
    <source>
        <dbReference type="ARBA" id="ARBA00023004"/>
    </source>
</evidence>
<evidence type="ECO:0000256" key="1">
    <source>
        <dbReference type="ARBA" id="ARBA00022617"/>
    </source>
</evidence>
<sequence>MSTERTRPGWKRRVMNVFLILLILAVPIAAYGWYKFFRDLPQPDWITGDPEANFLYGSIGGESEGGMPYWIVVVLPRIFDDLMPGPGGYAAFGLPWAEGAEFPAGFSRKTIGFERVGFNCALCHATQYRTAPEKTPVIVAAGGSHTADIQGMLDFFTRAANDPRFNADTILTQIDASYPLSWIDRQLYKFLYIPITRKRLQEQGRDFAWADDLPRWGPGRDAPMNLTKFNFLGMEVDGSVDNTDFPSLWNLQTRVQPGRTWPEHDHSLTADWSTLDIDPARLMLMNLDGATTSFRSVVIDSALGLQAKNTPFFRRRVQELEDWLMTLPAPKYPLPIDRERATAGQAVFEQHCAACHASGRDNRLGTVIPLAEIGTDPERANAWSREAADLANRLVQERFRLTRTPMGQPDEPGYVALQLDGVWLRAPYLHNGSVPTLRAMLEPEEGRPRTFYRGYDVIDRWNVGFVSRRCVGDEEELPTESASPQWGCMPGHEGWLYDTAERGNSNSGHLYGTTLQDELKDALVEYLKTL</sequence>
<dbReference type="InterPro" id="IPR051395">
    <property type="entry name" value="Cytochrome_c_Peroxidase/MauG"/>
</dbReference>
<dbReference type="InterPro" id="IPR009056">
    <property type="entry name" value="Cyt_c-like_dom"/>
</dbReference>
<gene>
    <name evidence="7" type="ORF">B1C78_06670</name>
</gene>
<keyword evidence="2 4" id="KW-0479">Metal-binding</keyword>
<dbReference type="PANTHER" id="PTHR30600">
    <property type="entry name" value="CYTOCHROME C PEROXIDASE-RELATED"/>
    <property type="match status" value="1"/>
</dbReference>
<evidence type="ECO:0000259" key="6">
    <source>
        <dbReference type="PROSITE" id="PS51007"/>
    </source>
</evidence>
<accession>A0A1V3NK84</accession>
<protein>
    <recommendedName>
        <fullName evidence="6">Cytochrome c domain-containing protein</fullName>
    </recommendedName>
</protein>
<comment type="caution">
    <text evidence="7">The sequence shown here is derived from an EMBL/GenBank/DDBJ whole genome shotgun (WGS) entry which is preliminary data.</text>
</comment>
<keyword evidence="3 4" id="KW-0408">Iron</keyword>
<keyword evidence="8" id="KW-1185">Reference proteome</keyword>
<dbReference type="GO" id="GO:0020037">
    <property type="term" value="F:heme binding"/>
    <property type="evidence" value="ECO:0007669"/>
    <property type="project" value="InterPro"/>
</dbReference>
<keyword evidence="5" id="KW-1133">Transmembrane helix</keyword>
<evidence type="ECO:0000256" key="2">
    <source>
        <dbReference type="ARBA" id="ARBA00022723"/>
    </source>
</evidence>
<organism evidence="7 8">
    <name type="scientific">Thioalkalivibrio denitrificans</name>
    <dbReference type="NCBI Taxonomy" id="108003"/>
    <lineage>
        <taxon>Bacteria</taxon>
        <taxon>Pseudomonadati</taxon>
        <taxon>Pseudomonadota</taxon>
        <taxon>Gammaproteobacteria</taxon>
        <taxon>Chromatiales</taxon>
        <taxon>Ectothiorhodospiraceae</taxon>
        <taxon>Thioalkalivibrio</taxon>
    </lineage>
</organism>
<dbReference type="PANTHER" id="PTHR30600:SF9">
    <property type="entry name" value="BLR7738 PROTEIN"/>
    <property type="match status" value="1"/>
</dbReference>
<dbReference type="Pfam" id="PF21419">
    <property type="entry name" value="RoxA-like_Cyt-c"/>
    <property type="match status" value="1"/>
</dbReference>
<keyword evidence="5" id="KW-0472">Membrane</keyword>
<keyword evidence="1 4" id="KW-0349">Heme</keyword>
<reference evidence="7 8" key="1">
    <citation type="submission" date="2017-02" db="EMBL/GenBank/DDBJ databases">
        <title>Genomic diversity within the haloalkaliphilic genus Thioalkalivibrio.</title>
        <authorList>
            <person name="Ahn A.-C."/>
            <person name="Meier-Kolthoff J."/>
            <person name="Overmars L."/>
            <person name="Richter M."/>
            <person name="Woyke T."/>
            <person name="Sorokin D.Y."/>
            <person name="Muyzer G."/>
        </authorList>
    </citation>
    <scope>NUCLEOTIDE SEQUENCE [LARGE SCALE GENOMIC DNA]</scope>
    <source>
        <strain evidence="7 8">ALJD</strain>
    </source>
</reference>
<dbReference type="EMBL" id="MVBK01000038">
    <property type="protein sequence ID" value="OOG25394.1"/>
    <property type="molecule type" value="Genomic_DNA"/>
</dbReference>
<keyword evidence="5" id="KW-0812">Transmembrane</keyword>
<name>A0A1V3NK84_9GAMM</name>
<dbReference type="GO" id="GO:0046872">
    <property type="term" value="F:metal ion binding"/>
    <property type="evidence" value="ECO:0007669"/>
    <property type="project" value="UniProtKB-KW"/>
</dbReference>
<dbReference type="Gene3D" id="1.10.760.10">
    <property type="entry name" value="Cytochrome c-like domain"/>
    <property type="match status" value="1"/>
</dbReference>
<dbReference type="AlphaFoldDB" id="A0A1V3NK84"/>
<feature type="domain" description="Cytochrome c" evidence="6">
    <location>
        <begin position="339"/>
        <end position="530"/>
    </location>
</feature>
<dbReference type="PROSITE" id="PS51007">
    <property type="entry name" value="CYTC"/>
    <property type="match status" value="1"/>
</dbReference>
<evidence type="ECO:0000313" key="8">
    <source>
        <dbReference type="Proteomes" id="UP000189462"/>
    </source>
</evidence>
<dbReference type="InterPro" id="IPR036909">
    <property type="entry name" value="Cyt_c-like_dom_sf"/>
</dbReference>
<evidence type="ECO:0000313" key="7">
    <source>
        <dbReference type="EMBL" id="OOG25394.1"/>
    </source>
</evidence>
<dbReference type="Proteomes" id="UP000189462">
    <property type="component" value="Unassembled WGS sequence"/>
</dbReference>
<proteinExistence type="predicted"/>
<dbReference type="STRING" id="108003.B1C78_06670"/>
<dbReference type="SUPFAM" id="SSF46626">
    <property type="entry name" value="Cytochrome c"/>
    <property type="match status" value="1"/>
</dbReference>
<evidence type="ECO:0000256" key="4">
    <source>
        <dbReference type="PROSITE-ProRule" id="PRU00433"/>
    </source>
</evidence>
<dbReference type="GO" id="GO:0004130">
    <property type="term" value="F:cytochrome-c peroxidase activity"/>
    <property type="evidence" value="ECO:0007669"/>
    <property type="project" value="TreeGrafter"/>
</dbReference>
<evidence type="ECO:0000256" key="5">
    <source>
        <dbReference type="SAM" id="Phobius"/>
    </source>
</evidence>
<feature type="transmembrane region" description="Helical" evidence="5">
    <location>
        <begin position="14"/>
        <end position="34"/>
    </location>
</feature>